<evidence type="ECO:0000256" key="3">
    <source>
        <dbReference type="ARBA" id="ARBA00022840"/>
    </source>
</evidence>
<evidence type="ECO:0000313" key="6">
    <source>
        <dbReference type="Proteomes" id="UP000240325"/>
    </source>
</evidence>
<dbReference type="InterPro" id="IPR015330">
    <property type="entry name" value="DNA_primase/pol_bifunc_N"/>
</dbReference>
<protein>
    <submittedName>
        <fullName evidence="5">Primase</fullName>
    </submittedName>
</protein>
<reference evidence="5" key="1">
    <citation type="journal article" date="2017" name="Elife">
        <title>The kinetoplastid-infecting Bodo saltans virus (BsV), a window into the most abundant giant viruses in the sea.</title>
        <authorList>
            <person name="Deeg C.M."/>
            <person name="Chow C.-E.T."/>
            <person name="Suttle C.A."/>
        </authorList>
    </citation>
    <scope>NUCLEOTIDE SEQUENCE</scope>
    <source>
        <strain evidence="5">NG1</strain>
    </source>
</reference>
<dbReference type="InterPro" id="IPR006500">
    <property type="entry name" value="Helicase_put_C_phage/plasmid"/>
</dbReference>
<evidence type="ECO:0000259" key="4">
    <source>
        <dbReference type="PROSITE" id="PS51206"/>
    </source>
</evidence>
<dbReference type="PROSITE" id="PS51206">
    <property type="entry name" value="SF3_HELICASE_1"/>
    <property type="match status" value="1"/>
</dbReference>
<organism evidence="5">
    <name type="scientific">Bodo saltans virus</name>
    <dbReference type="NCBI Taxonomy" id="2024608"/>
    <lineage>
        <taxon>Viruses</taxon>
        <taxon>Varidnaviria</taxon>
        <taxon>Bamfordvirae</taxon>
        <taxon>Nucleocytoviricota</taxon>
        <taxon>Megaviricetes</taxon>
        <taxon>Imitervirales</taxon>
        <taxon>Mimiviridae</taxon>
        <taxon>Klosneuvirinae</taxon>
        <taxon>Theiavirus</taxon>
        <taxon>Theiavirus salishense</taxon>
    </lineage>
</organism>
<dbReference type="Pfam" id="PF09250">
    <property type="entry name" value="Prim-Pol"/>
    <property type="match status" value="1"/>
</dbReference>
<dbReference type="EMBL" id="MF782455">
    <property type="protein sequence ID" value="ATZ80508.1"/>
    <property type="molecule type" value="Genomic_DNA"/>
</dbReference>
<dbReference type="Pfam" id="PF08707">
    <property type="entry name" value="PriCT_2"/>
    <property type="match status" value="1"/>
</dbReference>
<accession>A0A2H4UUC2</accession>
<proteinExistence type="predicted"/>
<dbReference type="SUPFAM" id="SSF56747">
    <property type="entry name" value="Prim-pol domain"/>
    <property type="match status" value="1"/>
</dbReference>
<dbReference type="PANTHER" id="PTHR35372:SF2">
    <property type="entry name" value="SF3 HELICASE DOMAIN-CONTAINING PROTEIN"/>
    <property type="match status" value="1"/>
</dbReference>
<dbReference type="InterPro" id="IPR014819">
    <property type="entry name" value="PriCT_2"/>
</dbReference>
<dbReference type="SMART" id="SM00885">
    <property type="entry name" value="D5_N"/>
    <property type="match status" value="1"/>
</dbReference>
<evidence type="ECO:0000256" key="2">
    <source>
        <dbReference type="ARBA" id="ARBA00022801"/>
    </source>
</evidence>
<keyword evidence="6" id="KW-1185">Reference proteome</keyword>
<dbReference type="GO" id="GO:0005524">
    <property type="term" value="F:ATP binding"/>
    <property type="evidence" value="ECO:0007669"/>
    <property type="project" value="UniProtKB-KW"/>
</dbReference>
<dbReference type="InterPro" id="IPR014015">
    <property type="entry name" value="Helicase_SF3_DNA-vir"/>
</dbReference>
<evidence type="ECO:0000313" key="5">
    <source>
        <dbReference type="EMBL" id="ATZ80508.1"/>
    </source>
</evidence>
<feature type="domain" description="SF3 helicase" evidence="4">
    <location>
        <begin position="622"/>
        <end position="783"/>
    </location>
</feature>
<keyword evidence="2" id="KW-0378">Hydrolase</keyword>
<dbReference type="Proteomes" id="UP000240325">
    <property type="component" value="Segment"/>
</dbReference>
<dbReference type="InterPro" id="IPR014818">
    <property type="entry name" value="Phage/plasmid_primase_P4_C"/>
</dbReference>
<keyword evidence="1" id="KW-0547">Nucleotide-binding</keyword>
<dbReference type="InterPro" id="IPR051620">
    <property type="entry name" value="ORF904-like_C"/>
</dbReference>
<dbReference type="NCBIfam" id="TIGR01613">
    <property type="entry name" value="primase_Cterm"/>
    <property type="match status" value="1"/>
</dbReference>
<dbReference type="SMART" id="SM00943">
    <property type="entry name" value="Prim-Pol"/>
    <property type="match status" value="1"/>
</dbReference>
<dbReference type="GO" id="GO:0016817">
    <property type="term" value="F:hydrolase activity, acting on acid anhydrides"/>
    <property type="evidence" value="ECO:0007669"/>
    <property type="project" value="InterPro"/>
</dbReference>
<sequence>MKDEVDKYTEKNLVGFSINIEQKEKNDKWKKDIKFPPKWTDIKETSYKKGTNGFALLTGEINKIIIIDIDNIAHWNTLLNEYEETEPITVKAESGSGGIHLYFKYTNELKYITSTDHKFGKEYDIDLKTNGGCIIAPPTTYFNKNLNKNVSYKWINSIHDMKPIEMPEWLQNIIKNPITKVKDTKIKNTICDNENDSENNDNLKKKCCENIHETKLEEIDDTDFTEDDIERIVKMFSKLRAEGYSDWINVGMCLYNLNKEYRYIWKEFSKLSKKYNDKENVEKWKSFKNDKNGLKIGSLLLWAKEDNPEAYAQFINERNLNKMIIAKYPNDKLELGSVVNVSDICKYINLNNTECLIKGTTHDGTPTNYIEITKDCISLKCSHINCFGKMLYKHFSMTKNETNMAFNGNVFNINVNNGTDDDLIEFQKIELFDDEKMNELIYKSLNGKPAPFADIIYHMYPDKYMFAEDDTWFVFDGNKWFCINRKNTDLRIIIKQEFTSLYLKLKNYFIAKEGKTSKSVKTIKQIMANFDDTVFRNNVITELADLYLGSKNKKLNFLQKLDTNQYLIGFENGVFDLRNFEFRNGKPEDNISITTGYDYIDTHTEKYNELLKFLEDIQPNKDERDYMLTYLSIGLFGNQLELFTILTGCGRNGKSKLVELLKLTFGEYFGSVQSQLFTRLRPDANSPDPGLLSLMRKKVVIASEPEKNSKLNSGFIKFITGRDSTTLRNCHSNDMVEFTARFITLLICNDIPDCDDIDNAFSKRLRCINFPTEFVDNPIKDNQKKIDTSINENFEYWKLDFMLLLIEYYKKYCKTNILVATENILAWTNIYKENTDVYLEFLNLFLVKKEGERVHCVNLYTKFKEWFKFNNPTTKIPNNRDFVIGIKKYHSVVNVRIDTKTQLGLFNYMLIDD</sequence>
<dbReference type="Pfam" id="PF08706">
    <property type="entry name" value="D5_N"/>
    <property type="match status" value="1"/>
</dbReference>
<evidence type="ECO:0000256" key="1">
    <source>
        <dbReference type="ARBA" id="ARBA00022741"/>
    </source>
</evidence>
<dbReference type="PANTHER" id="PTHR35372">
    <property type="entry name" value="ATP BINDING PROTEIN-RELATED"/>
    <property type="match status" value="1"/>
</dbReference>
<gene>
    <name evidence="5" type="ORF">BMW23_0456</name>
</gene>
<keyword evidence="3" id="KW-0067">ATP-binding</keyword>
<name>A0A2H4UUC2_9VIRU</name>